<proteinExistence type="predicted"/>
<keyword evidence="1" id="KW-1133">Transmembrane helix</keyword>
<feature type="transmembrane region" description="Helical" evidence="1">
    <location>
        <begin position="47"/>
        <end position="66"/>
    </location>
</feature>
<keyword evidence="1" id="KW-0812">Transmembrane</keyword>
<evidence type="ECO:0000256" key="1">
    <source>
        <dbReference type="SAM" id="Phobius"/>
    </source>
</evidence>
<dbReference type="AlphaFoldDB" id="A0A256F9T2"/>
<organism evidence="2 3">
    <name type="scientific">Brucella rhizosphaerae</name>
    <dbReference type="NCBI Taxonomy" id="571254"/>
    <lineage>
        <taxon>Bacteria</taxon>
        <taxon>Pseudomonadati</taxon>
        <taxon>Pseudomonadota</taxon>
        <taxon>Alphaproteobacteria</taxon>
        <taxon>Hyphomicrobiales</taxon>
        <taxon>Brucellaceae</taxon>
        <taxon>Brucella/Ochrobactrum group</taxon>
        <taxon>Brucella</taxon>
    </lineage>
</organism>
<dbReference type="Proteomes" id="UP000216345">
    <property type="component" value="Unassembled WGS sequence"/>
</dbReference>
<sequence length="158" mass="18036">MDDDTIKNNKYLSVADRLDPNLVMVWVLGFCIASSVALNWFFPDRFYFFQMMIFFIYFGANGIQGLSALADRKAFKSIVPFTCSLVAAYGVLFFLGKYSAANDIEKDKVRYSVYTDDKSFINVNVVFSSSSVLVIKSGSDIIFYERSQVKRVERLLKD</sequence>
<keyword evidence="1" id="KW-0472">Membrane</keyword>
<dbReference type="EMBL" id="NNRK01000033">
    <property type="protein sequence ID" value="OYR11191.1"/>
    <property type="molecule type" value="Genomic_DNA"/>
</dbReference>
<comment type="caution">
    <text evidence="2">The sequence shown here is derived from an EMBL/GenBank/DDBJ whole genome shotgun (WGS) entry which is preliminary data.</text>
</comment>
<feature type="transmembrane region" description="Helical" evidence="1">
    <location>
        <begin position="21"/>
        <end position="41"/>
    </location>
</feature>
<evidence type="ECO:0000313" key="2">
    <source>
        <dbReference type="EMBL" id="OYR11191.1"/>
    </source>
</evidence>
<accession>A0A256F9T2</accession>
<reference evidence="2 3" key="1">
    <citation type="submission" date="2017-07" db="EMBL/GenBank/DDBJ databases">
        <title>Phylogenetic study on the rhizospheric bacterium Ochrobactrum sp. A44.</title>
        <authorList>
            <person name="Krzyzanowska D.M."/>
            <person name="Ossowicki A."/>
            <person name="Rajewska M."/>
            <person name="Maciag T."/>
            <person name="Kaczynski Z."/>
            <person name="Czerwicka M."/>
            <person name="Jafra S."/>
        </authorList>
    </citation>
    <scope>NUCLEOTIDE SEQUENCE [LARGE SCALE GENOMIC DNA]</scope>
    <source>
        <strain evidence="2 3">PR17</strain>
    </source>
</reference>
<name>A0A256F9T2_9HYPH</name>
<protein>
    <submittedName>
        <fullName evidence="2">Uncharacterized protein</fullName>
    </submittedName>
</protein>
<keyword evidence="3" id="KW-1185">Reference proteome</keyword>
<feature type="transmembrane region" description="Helical" evidence="1">
    <location>
        <begin position="78"/>
        <end position="100"/>
    </location>
</feature>
<gene>
    <name evidence="2" type="ORF">CEV32_1489</name>
</gene>
<evidence type="ECO:0000313" key="3">
    <source>
        <dbReference type="Proteomes" id="UP000216345"/>
    </source>
</evidence>